<dbReference type="GeneID" id="110805866"/>
<evidence type="ECO:0000256" key="4">
    <source>
        <dbReference type="ARBA" id="ARBA00022538"/>
    </source>
</evidence>
<dbReference type="Pfam" id="PF00520">
    <property type="entry name" value="Ion_trans"/>
    <property type="match status" value="1"/>
</dbReference>
<proteinExistence type="inferred from homology"/>
<evidence type="ECO:0000256" key="3">
    <source>
        <dbReference type="ARBA" id="ARBA00022448"/>
    </source>
</evidence>
<keyword evidence="9 14" id="KW-1133">Transmembrane helix</keyword>
<dbReference type="InterPro" id="IPR003938">
    <property type="entry name" value="K_chnl_volt-dep_EAG/ELK/ERG"/>
</dbReference>
<dbReference type="Gene3D" id="1.10.287.70">
    <property type="match status" value="1"/>
</dbReference>
<dbReference type="SUPFAM" id="SSF51206">
    <property type="entry name" value="cAMP-binding domain-like"/>
    <property type="match status" value="1"/>
</dbReference>
<evidence type="ECO:0000256" key="7">
    <source>
        <dbReference type="ARBA" id="ARBA00022882"/>
    </source>
</evidence>
<accession>A0A9R0JGP0</accession>
<dbReference type="AlphaFoldDB" id="A0A9R0JGP0"/>
<dbReference type="OrthoDB" id="426293at2759"/>
<keyword evidence="4 14" id="KW-0633">Potassium transport</keyword>
<keyword evidence="8 14" id="KW-0630">Potassium</keyword>
<evidence type="ECO:0000313" key="16">
    <source>
        <dbReference type="Proteomes" id="UP000813463"/>
    </source>
</evidence>
<dbReference type="FunFam" id="1.10.287.70:FF:000123">
    <property type="entry name" value="Potassium channel KAT3"/>
    <property type="match status" value="1"/>
</dbReference>
<dbReference type="CDD" id="cd00038">
    <property type="entry name" value="CAP_ED"/>
    <property type="match status" value="1"/>
</dbReference>
<keyword evidence="5 14" id="KW-0812">Transmembrane</keyword>
<evidence type="ECO:0000256" key="11">
    <source>
        <dbReference type="ARBA" id="ARBA00023136"/>
    </source>
</evidence>
<dbReference type="KEGG" id="soe:110805866"/>
<reference evidence="17" key="2">
    <citation type="submission" date="2025-08" db="UniProtKB">
        <authorList>
            <consortium name="RefSeq"/>
        </authorList>
    </citation>
    <scope>IDENTIFICATION</scope>
    <source>
        <tissue evidence="17">Leaf</tissue>
    </source>
</reference>
<feature type="repeat" description="ANK" evidence="13">
    <location>
        <begin position="629"/>
        <end position="661"/>
    </location>
</feature>
<dbReference type="InterPro" id="IPR018490">
    <property type="entry name" value="cNMP-bd_dom_sf"/>
</dbReference>
<dbReference type="PROSITE" id="PS50088">
    <property type="entry name" value="ANK_REPEAT"/>
    <property type="match status" value="2"/>
</dbReference>
<dbReference type="PANTHER" id="PTHR45743:SF2">
    <property type="entry name" value="POTASSIUM CHANNEL AKT1"/>
    <property type="match status" value="1"/>
</dbReference>
<evidence type="ECO:0000256" key="8">
    <source>
        <dbReference type="ARBA" id="ARBA00022958"/>
    </source>
</evidence>
<feature type="transmembrane region" description="Helical" evidence="14">
    <location>
        <begin position="40"/>
        <end position="59"/>
    </location>
</feature>
<dbReference type="InterPro" id="IPR014710">
    <property type="entry name" value="RmlC-like_jellyroll"/>
</dbReference>
<comment type="function">
    <text evidence="14">Potassium channel.</text>
</comment>
<reference evidence="16" key="1">
    <citation type="journal article" date="2021" name="Nat. Commun.">
        <title>Genomic analyses provide insights into spinach domestication and the genetic basis of agronomic traits.</title>
        <authorList>
            <person name="Cai X."/>
            <person name="Sun X."/>
            <person name="Xu C."/>
            <person name="Sun H."/>
            <person name="Wang X."/>
            <person name="Ge C."/>
            <person name="Zhang Z."/>
            <person name="Wang Q."/>
            <person name="Fei Z."/>
            <person name="Jiao C."/>
            <person name="Wang Q."/>
        </authorList>
    </citation>
    <scope>NUCLEOTIDE SEQUENCE [LARGE SCALE GENOMIC DNA]</scope>
    <source>
        <strain evidence="16">cv. Varoflay</strain>
    </source>
</reference>
<dbReference type="SUPFAM" id="SSF81324">
    <property type="entry name" value="Voltage-gated potassium channels"/>
    <property type="match status" value="1"/>
</dbReference>
<evidence type="ECO:0000256" key="14">
    <source>
        <dbReference type="RuleBase" id="RU369015"/>
    </source>
</evidence>
<evidence type="ECO:0000256" key="5">
    <source>
        <dbReference type="ARBA" id="ARBA00022692"/>
    </source>
</evidence>
<dbReference type="InterPro" id="IPR036770">
    <property type="entry name" value="Ankyrin_rpt-contain_sf"/>
</dbReference>
<comment type="subcellular location">
    <subcellularLocation>
        <location evidence="1 14">Membrane</location>
        <topology evidence="1 14">Multi-pass membrane protein</topology>
    </subcellularLocation>
</comment>
<evidence type="ECO:0000256" key="13">
    <source>
        <dbReference type="PROSITE-ProRule" id="PRU00023"/>
    </source>
</evidence>
<dbReference type="PROSITE" id="PS50042">
    <property type="entry name" value="CNMP_BINDING_3"/>
    <property type="match status" value="1"/>
</dbReference>
<name>A0A9R0JGP0_SPIOL</name>
<feature type="transmembrane region" description="Helical" evidence="14">
    <location>
        <begin position="66"/>
        <end position="90"/>
    </location>
</feature>
<dbReference type="PANTHER" id="PTHR45743">
    <property type="entry name" value="POTASSIUM CHANNEL AKT1"/>
    <property type="match status" value="1"/>
</dbReference>
<dbReference type="InterPro" id="IPR045319">
    <property type="entry name" value="KAT/AKT"/>
</dbReference>
<sequence>MTYSLNGVVPSLGARTGRSIAFGRFIVSPFDPRHRAWEDFLVLLVFYTAWASPFEFGFLRKPSITGLAIADNIVNGFFAIDIILTFFVAYHDKETSLPVEEKKKIAWRYIRTWFVLDFVSTIPYELVVIILPDNIHAYGLNTVLRLWRLSKVNRMFSRLEKDRKINYFFIRICKLICVTVFVVHFAACFYYLLAVNYPNPKKTWIALSMENLETKNLGHLYVVSMYWSMSTLTKVGYGDFHPVNVREMIFVFFYTLFSLGLFAYWIAIMTSFVGDRINRDMNFRNELQAVTKFAERNRLPVRLQDQMISHLCLKYRVDSEGLQQQEVLESLPKAIKSSISHYLFYSLLDKVYLFRGVSNDLLFQLVPEMEAEYFSPNEDVILQSEVPTFLYVLVHGEMELIVHRNGVEEVVKEVKSGDICGEIGVLCYRPQLCTVRTKRLCQLLRLDRTVLLNLVKANAADGAIIMNNLLEYLSQQGGPFMQSTVSDIEKMISQGQTGLPLGLCFAAARGDELLLQFLLRQGSNPNETSTKDRTALHIVAANGNEKCVALLLKFGADPNVKDSDGNVPLWDTIMGKHPETMIELLIDHGATLDSDEVPQYACYAIEQDNLKLLQDIVKYGGDVTLPKSDGITPLQAAVTSGNAAIVRFLLEQGESSAVHSSTKCL</sequence>
<dbReference type="SUPFAM" id="SSF48403">
    <property type="entry name" value="Ankyrin repeat"/>
    <property type="match status" value="1"/>
</dbReference>
<comment type="caution">
    <text evidence="14">Lacks conserved residue(s) required for the propagation of feature annotation.</text>
</comment>
<dbReference type="Proteomes" id="UP000813463">
    <property type="component" value="Chromosome 1"/>
</dbReference>
<keyword evidence="12 14" id="KW-0407">Ion channel</keyword>
<comment type="domain">
    <text evidence="14">The segment S4 is probably the voltage-sensor and is characterized by a series of positively charged amino acids. The pore-forming region H5 is enclosed by the transmembrane segments S5 and S6 in the Shaker-type (1P/6TM) and contains the GYGD signature motif which seems to be involved in potassium selectivity.</text>
</comment>
<keyword evidence="16" id="KW-1185">Reference proteome</keyword>
<keyword evidence="7 14" id="KW-0851">Voltage-gated channel</keyword>
<feature type="transmembrane region" description="Helical" evidence="14">
    <location>
        <begin position="168"/>
        <end position="193"/>
    </location>
</feature>
<keyword evidence="11 14" id="KW-0472">Membrane</keyword>
<evidence type="ECO:0000256" key="1">
    <source>
        <dbReference type="ARBA" id="ARBA00004141"/>
    </source>
</evidence>
<dbReference type="FunFam" id="2.60.120.10:FF:000074">
    <property type="entry name" value="Potassium channel KAT2"/>
    <property type="match status" value="1"/>
</dbReference>
<dbReference type="RefSeq" id="XP_021867181.1">
    <property type="nucleotide sequence ID" value="XM_022011489.2"/>
</dbReference>
<dbReference type="InterPro" id="IPR002110">
    <property type="entry name" value="Ankyrin_rpt"/>
</dbReference>
<keyword evidence="3 14" id="KW-0813">Transport</keyword>
<dbReference type="InterPro" id="IPR000595">
    <property type="entry name" value="cNMP-bd_dom"/>
</dbReference>
<dbReference type="SMART" id="SM00248">
    <property type="entry name" value="ANK"/>
    <property type="match status" value="4"/>
</dbReference>
<comment type="subunit">
    <text evidence="14">The potassium channel is composed of a homo- or heterotetrameric complex of pore-forming subunits.</text>
</comment>
<gene>
    <name evidence="17" type="primary">LOC110805866</name>
</gene>
<dbReference type="GO" id="GO:0034702">
    <property type="term" value="C:monoatomic ion channel complex"/>
    <property type="evidence" value="ECO:0007669"/>
    <property type="project" value="UniProtKB-KW"/>
</dbReference>
<dbReference type="GO" id="GO:0005249">
    <property type="term" value="F:voltage-gated potassium channel activity"/>
    <property type="evidence" value="ECO:0007669"/>
    <property type="project" value="UniProtKB-UniRule"/>
</dbReference>
<dbReference type="Gene3D" id="2.60.120.10">
    <property type="entry name" value="Jelly Rolls"/>
    <property type="match status" value="1"/>
</dbReference>
<evidence type="ECO:0000259" key="15">
    <source>
        <dbReference type="PROSITE" id="PS50042"/>
    </source>
</evidence>
<evidence type="ECO:0000256" key="6">
    <source>
        <dbReference type="ARBA" id="ARBA00022826"/>
    </source>
</evidence>
<feature type="transmembrane region" description="Helical" evidence="14">
    <location>
        <begin position="218"/>
        <end position="237"/>
    </location>
</feature>
<feature type="domain" description="Cyclic nucleotide-binding" evidence="15">
    <location>
        <begin position="353"/>
        <end position="472"/>
    </location>
</feature>
<keyword evidence="6 14" id="KW-0631">Potassium channel</keyword>
<feature type="transmembrane region" description="Helical" evidence="14">
    <location>
        <begin position="249"/>
        <end position="274"/>
    </location>
</feature>
<dbReference type="Pfam" id="PF12796">
    <property type="entry name" value="Ank_2"/>
    <property type="match status" value="1"/>
</dbReference>
<dbReference type="InterPro" id="IPR005821">
    <property type="entry name" value="Ion_trans_dom"/>
</dbReference>
<dbReference type="Gene3D" id="1.25.40.20">
    <property type="entry name" value="Ankyrin repeat-containing domain"/>
    <property type="match status" value="1"/>
</dbReference>
<evidence type="ECO:0000256" key="10">
    <source>
        <dbReference type="ARBA" id="ARBA00023065"/>
    </source>
</evidence>
<dbReference type="PRINTS" id="PR01463">
    <property type="entry name" value="EAGCHANLFMLY"/>
</dbReference>
<dbReference type="Pfam" id="PF00023">
    <property type="entry name" value="Ank"/>
    <property type="match status" value="1"/>
</dbReference>
<evidence type="ECO:0000256" key="12">
    <source>
        <dbReference type="ARBA" id="ARBA00023303"/>
    </source>
</evidence>
<dbReference type="Pfam" id="PF00027">
    <property type="entry name" value="cNMP_binding"/>
    <property type="match status" value="1"/>
</dbReference>
<organism evidence="16 17">
    <name type="scientific">Spinacia oleracea</name>
    <name type="common">Spinach</name>
    <dbReference type="NCBI Taxonomy" id="3562"/>
    <lineage>
        <taxon>Eukaryota</taxon>
        <taxon>Viridiplantae</taxon>
        <taxon>Streptophyta</taxon>
        <taxon>Embryophyta</taxon>
        <taxon>Tracheophyta</taxon>
        <taxon>Spermatophyta</taxon>
        <taxon>Magnoliopsida</taxon>
        <taxon>eudicotyledons</taxon>
        <taxon>Gunneridae</taxon>
        <taxon>Pentapetalae</taxon>
        <taxon>Caryophyllales</taxon>
        <taxon>Chenopodiaceae</taxon>
        <taxon>Chenopodioideae</taxon>
        <taxon>Anserineae</taxon>
        <taxon>Spinacia</taxon>
    </lineage>
</organism>
<keyword evidence="10 14" id="KW-0406">Ion transport</keyword>
<evidence type="ECO:0000256" key="9">
    <source>
        <dbReference type="ARBA" id="ARBA00022989"/>
    </source>
</evidence>
<evidence type="ECO:0000256" key="2">
    <source>
        <dbReference type="ARBA" id="ARBA00007929"/>
    </source>
</evidence>
<evidence type="ECO:0000313" key="17">
    <source>
        <dbReference type="RefSeq" id="XP_021867181.1"/>
    </source>
</evidence>
<dbReference type="PROSITE" id="PS50297">
    <property type="entry name" value="ANK_REP_REGION"/>
    <property type="match status" value="2"/>
</dbReference>
<keyword evidence="13" id="KW-0040">ANK repeat</keyword>
<dbReference type="SMART" id="SM00100">
    <property type="entry name" value="cNMP"/>
    <property type="match status" value="1"/>
</dbReference>
<feature type="repeat" description="ANK" evidence="13">
    <location>
        <begin position="531"/>
        <end position="563"/>
    </location>
</feature>
<comment type="similarity">
    <text evidence="2 14">Belongs to the potassium channel family. Plant (TC 1.A.1.4) subfamily.</text>
</comment>
<protein>
    <recommendedName>
        <fullName evidence="14">Potassium channel</fullName>
    </recommendedName>
</protein>